<proteinExistence type="inferred from homology"/>
<dbReference type="OrthoDB" id="34166at2"/>
<keyword evidence="1" id="KW-0378">Hydrolase</keyword>
<accession>A0A2V1GVN6</accession>
<dbReference type="InterPro" id="IPR050967">
    <property type="entry name" value="Thiamine_Salvage_TenA"/>
</dbReference>
<dbReference type="Pfam" id="PF03070">
    <property type="entry name" value="TENA_THI-4"/>
    <property type="match status" value="1"/>
</dbReference>
<dbReference type="InterPro" id="IPR016084">
    <property type="entry name" value="Haem_Oase-like_multi-hlx"/>
</dbReference>
<comment type="function">
    <text evidence="1">Catalyzes an amino-pyrimidine hydrolysis reaction at the C5' of the pyrimidine moiety of thiamine compounds, a reaction that is part of a thiamine salvage pathway.</text>
</comment>
<dbReference type="GO" id="GO:0009228">
    <property type="term" value="P:thiamine biosynthetic process"/>
    <property type="evidence" value="ECO:0007669"/>
    <property type="project" value="UniProtKB-KW"/>
</dbReference>
<dbReference type="SUPFAM" id="SSF48613">
    <property type="entry name" value="Heme oxygenase-like"/>
    <property type="match status" value="1"/>
</dbReference>
<protein>
    <recommendedName>
        <fullName evidence="1">Aminopyrimidine aminohydrolase</fullName>
        <ecNumber evidence="1">3.5.99.2</ecNumber>
    </recommendedName>
</protein>
<dbReference type="GO" id="GO:0009229">
    <property type="term" value="P:thiamine diphosphate biosynthetic process"/>
    <property type="evidence" value="ECO:0007669"/>
    <property type="project" value="UniProtKB-UniPathway"/>
</dbReference>
<dbReference type="PANTHER" id="PTHR43198">
    <property type="entry name" value="BIFUNCTIONAL TH2 PROTEIN"/>
    <property type="match status" value="1"/>
</dbReference>
<dbReference type="EC" id="3.5.99.2" evidence="1"/>
<comment type="catalytic activity">
    <reaction evidence="1">
        <text>4-amino-5-aminomethyl-2-methylpyrimidine + H2O = 4-amino-5-hydroxymethyl-2-methylpyrimidine + NH4(+)</text>
        <dbReference type="Rhea" id="RHEA:31799"/>
        <dbReference type="ChEBI" id="CHEBI:15377"/>
        <dbReference type="ChEBI" id="CHEBI:16892"/>
        <dbReference type="ChEBI" id="CHEBI:28938"/>
        <dbReference type="ChEBI" id="CHEBI:63416"/>
        <dbReference type="EC" id="3.5.99.2"/>
    </reaction>
</comment>
<dbReference type="Proteomes" id="UP000244906">
    <property type="component" value="Unassembled WGS sequence"/>
</dbReference>
<dbReference type="NCBIfam" id="TIGR04306">
    <property type="entry name" value="salvage_TenA"/>
    <property type="match status" value="1"/>
</dbReference>
<reference evidence="3 4" key="1">
    <citation type="submission" date="2018-04" db="EMBL/GenBank/DDBJ databases">
        <title>Thalassorhabdus spongiae gen. nov., sp. nov., isolated from a marine sponge in South-West Iceland.</title>
        <authorList>
            <person name="Knobloch S."/>
            <person name="Daussin A."/>
            <person name="Johannsson R."/>
            <person name="Marteinsson V.T."/>
        </authorList>
    </citation>
    <scope>NUCLEOTIDE SEQUENCE [LARGE SCALE GENOMIC DNA]</scope>
    <source>
        <strain evidence="3 4">Hp12</strain>
    </source>
</reference>
<name>A0A2V1GVN6_9GAMM</name>
<evidence type="ECO:0000313" key="3">
    <source>
        <dbReference type="EMBL" id="PVZ69013.1"/>
    </source>
</evidence>
<dbReference type="CDD" id="cd19367">
    <property type="entry name" value="TenA_C_ScTHI20-like"/>
    <property type="match status" value="1"/>
</dbReference>
<dbReference type="GO" id="GO:0005829">
    <property type="term" value="C:cytosol"/>
    <property type="evidence" value="ECO:0007669"/>
    <property type="project" value="TreeGrafter"/>
</dbReference>
<dbReference type="AlphaFoldDB" id="A0A2V1GVN6"/>
<dbReference type="InterPro" id="IPR027574">
    <property type="entry name" value="Thiaminase_II"/>
</dbReference>
<dbReference type="GO" id="GO:0050334">
    <property type="term" value="F:thiaminase activity"/>
    <property type="evidence" value="ECO:0007669"/>
    <property type="project" value="UniProtKB-EC"/>
</dbReference>
<dbReference type="RefSeq" id="WP_116687395.1">
    <property type="nucleotide sequence ID" value="NZ_CAWNYD010000004.1"/>
</dbReference>
<comment type="similarity">
    <text evidence="1">Belongs to the TenA family.</text>
</comment>
<keyword evidence="1" id="KW-0784">Thiamine biosynthesis</keyword>
<evidence type="ECO:0000313" key="4">
    <source>
        <dbReference type="Proteomes" id="UP000244906"/>
    </source>
</evidence>
<dbReference type="Gene3D" id="1.20.910.10">
    <property type="entry name" value="Heme oxygenase-like"/>
    <property type="match status" value="1"/>
</dbReference>
<organism evidence="3 4">
    <name type="scientific">Pelagibaculum spongiae</name>
    <dbReference type="NCBI Taxonomy" id="2080658"/>
    <lineage>
        <taxon>Bacteria</taxon>
        <taxon>Pseudomonadati</taxon>
        <taxon>Pseudomonadota</taxon>
        <taxon>Gammaproteobacteria</taxon>
        <taxon>Oceanospirillales</taxon>
        <taxon>Pelagibaculum</taxon>
    </lineage>
</organism>
<evidence type="ECO:0000259" key="2">
    <source>
        <dbReference type="Pfam" id="PF03070"/>
    </source>
</evidence>
<comment type="caution">
    <text evidence="3">The sequence shown here is derived from an EMBL/GenBank/DDBJ whole genome shotgun (WGS) entry which is preliminary data.</text>
</comment>
<comment type="catalytic activity">
    <reaction evidence="1">
        <text>thiamine + H2O = 5-(2-hydroxyethyl)-4-methylthiazole + 4-amino-5-hydroxymethyl-2-methylpyrimidine + H(+)</text>
        <dbReference type="Rhea" id="RHEA:17509"/>
        <dbReference type="ChEBI" id="CHEBI:15377"/>
        <dbReference type="ChEBI" id="CHEBI:15378"/>
        <dbReference type="ChEBI" id="CHEBI:16892"/>
        <dbReference type="ChEBI" id="CHEBI:17957"/>
        <dbReference type="ChEBI" id="CHEBI:18385"/>
        <dbReference type="EC" id="3.5.99.2"/>
    </reaction>
</comment>
<dbReference type="UniPathway" id="UPA00060"/>
<sequence>MTRKATYQDLIEYCKTDWQQYIEHDFVKKLADGSLSMACFKHYLQQDYLFLKHYARAYALAVYKSPTLDLMRKSLPGVTSLVLEEISLHIDYCKDWGLNEADLEALDEDVATVAYTRYVLDKGMQGELADLYAALVPCAIGYAHIGQNLSKIQTINNPYQSWIDIYAGEDYQKVAQQQADFLDQLISEVSIDSQRFNQLADAFKTATRMEIAFWQQGLNQQ</sequence>
<dbReference type="PANTHER" id="PTHR43198:SF2">
    <property type="entry name" value="SI:CH1073-67J19.1-RELATED"/>
    <property type="match status" value="1"/>
</dbReference>
<comment type="pathway">
    <text evidence="1">Cofactor biosynthesis; thiamine diphosphate biosynthesis.</text>
</comment>
<dbReference type="InterPro" id="IPR004305">
    <property type="entry name" value="Thiaminase-2/PQQC"/>
</dbReference>
<keyword evidence="4" id="KW-1185">Reference proteome</keyword>
<dbReference type="EMBL" id="QDDL01000004">
    <property type="protein sequence ID" value="PVZ69013.1"/>
    <property type="molecule type" value="Genomic_DNA"/>
</dbReference>
<evidence type="ECO:0000256" key="1">
    <source>
        <dbReference type="RuleBase" id="RU363093"/>
    </source>
</evidence>
<gene>
    <name evidence="3" type="primary">tenA</name>
    <name evidence="3" type="ORF">DC094_12275</name>
</gene>
<feature type="domain" description="Thiaminase-2/PQQC" evidence="2">
    <location>
        <begin position="18"/>
        <end position="218"/>
    </location>
</feature>